<evidence type="ECO:0000313" key="4">
    <source>
        <dbReference type="WBParaSite" id="ECPE_0000550201-mRNA-1"/>
    </source>
</evidence>
<feature type="compositionally biased region" description="Polar residues" evidence="1">
    <location>
        <begin position="486"/>
        <end position="497"/>
    </location>
</feature>
<feature type="compositionally biased region" description="Polar residues" evidence="1">
    <location>
        <begin position="552"/>
        <end position="561"/>
    </location>
</feature>
<evidence type="ECO:0000313" key="2">
    <source>
        <dbReference type="EMBL" id="VDP75663.1"/>
    </source>
</evidence>
<reference evidence="2 3" key="2">
    <citation type="submission" date="2018-11" db="EMBL/GenBank/DDBJ databases">
        <authorList>
            <consortium name="Pathogen Informatics"/>
        </authorList>
    </citation>
    <scope>NUCLEOTIDE SEQUENCE [LARGE SCALE GENOMIC DNA]</scope>
    <source>
        <strain evidence="2 3">Egypt</strain>
    </source>
</reference>
<feature type="region of interest" description="Disordered" evidence="1">
    <location>
        <begin position="26"/>
        <end position="721"/>
    </location>
</feature>
<accession>A0A183AEV4</accession>
<feature type="compositionally biased region" description="Low complexity" evidence="1">
    <location>
        <begin position="386"/>
        <end position="404"/>
    </location>
</feature>
<keyword evidence="3" id="KW-1185">Reference proteome</keyword>
<evidence type="ECO:0000256" key="1">
    <source>
        <dbReference type="SAM" id="MobiDB-lite"/>
    </source>
</evidence>
<feature type="compositionally biased region" description="Polar residues" evidence="1">
    <location>
        <begin position="569"/>
        <end position="581"/>
    </location>
</feature>
<dbReference type="EMBL" id="UZAN01042350">
    <property type="protein sequence ID" value="VDP75663.1"/>
    <property type="molecule type" value="Genomic_DNA"/>
</dbReference>
<proteinExistence type="predicted"/>
<dbReference type="WBParaSite" id="ECPE_0000550201-mRNA-1">
    <property type="protein sequence ID" value="ECPE_0000550201-mRNA-1"/>
    <property type="gene ID" value="ECPE_0000550201"/>
</dbReference>
<protein>
    <submittedName>
        <fullName evidence="4">Melanoma inhibitory activity protein 2</fullName>
    </submittedName>
</protein>
<feature type="compositionally biased region" description="Basic and acidic residues" evidence="1">
    <location>
        <begin position="583"/>
        <end position="596"/>
    </location>
</feature>
<dbReference type="Proteomes" id="UP000272942">
    <property type="component" value="Unassembled WGS sequence"/>
</dbReference>
<feature type="compositionally biased region" description="Basic and acidic residues" evidence="1">
    <location>
        <begin position="657"/>
        <end position="674"/>
    </location>
</feature>
<evidence type="ECO:0000313" key="3">
    <source>
        <dbReference type="Proteomes" id="UP000272942"/>
    </source>
</evidence>
<feature type="compositionally biased region" description="Low complexity" evidence="1">
    <location>
        <begin position="325"/>
        <end position="343"/>
    </location>
</feature>
<feature type="compositionally biased region" description="Basic and acidic residues" evidence="1">
    <location>
        <begin position="276"/>
        <end position="289"/>
    </location>
</feature>
<dbReference type="AlphaFoldDB" id="A0A183AEV4"/>
<feature type="compositionally biased region" description="Polar residues" evidence="1">
    <location>
        <begin position="597"/>
        <end position="619"/>
    </location>
</feature>
<feature type="compositionally biased region" description="Low complexity" evidence="1">
    <location>
        <begin position="257"/>
        <end position="275"/>
    </location>
</feature>
<feature type="compositionally biased region" description="Low complexity" evidence="1">
    <location>
        <begin position="446"/>
        <end position="465"/>
    </location>
</feature>
<sequence length="721" mass="79566">MTPIPPHENKLEESSVHNQYTALQDSSYLNAETEDENENFLPRIRVKRDTDQDQSGISDEEQPVSEDSGEDSEGLSSLDLIRAESHAAEVPIDIQHPEITIIGTEQNTPMETQQNEELSNQKSDKETVQHEYLQIPAQQTNTETASDTLSKTNQLEPETIVGEPEVPGPEIQPPEHNEPGPEAEQPPAEPEQTYESQPDAAQSSQDSDSQPDQSQSEHETVVGEPEVPGPEIQPPEHNEPGPEAEQPPAEPEQTYESQPDAAQSSQDSDSQPDQSQSEHETSQSEHETVVGEPEVPGPEIQPPEHNEPGPEAEQPPAEPEQTYESQPDAAQSSQDSDSQPDQSQSEHETVVGEPEVPGPEIQPPEHNEPGPEAEQPPAEPEQTYESQPDAAQSSQDSDSQPDQSQSEHETVVGEPEVPGPEIQPPEHNEPGPEAEQPPAEPEQTYESQPDAAQSSQDSESQPDQSQSEHETIMGKPEQPFADNYGSHDSGTSESNVYPDNDHRGSPSDVETNGNNAYYGESWKQSDSNVNPGEPSEHWVREGIIQVEDPSLLNPNDVSSEQELVDSEHLGNTQSWRNSESIQTDERDVVGYDHEYQSADNQYSNTHSADSTSDQTSEVNRINPDESYDTYQPGRSPDNQDQTSHRGDEVSNTAEYGESDRENARTSSQQEEHVNPEAAVMPSSEETISHDKEYSTENSRPDSPEEQQQNEIEGNEKKSTFH</sequence>
<feature type="compositionally biased region" description="Basic and acidic residues" evidence="1">
    <location>
        <begin position="686"/>
        <end position="702"/>
    </location>
</feature>
<gene>
    <name evidence="2" type="ORF">ECPE_LOCUS5489</name>
</gene>
<feature type="compositionally biased region" description="Acidic residues" evidence="1">
    <location>
        <begin position="58"/>
        <end position="73"/>
    </location>
</feature>
<organism evidence="4">
    <name type="scientific">Echinostoma caproni</name>
    <dbReference type="NCBI Taxonomy" id="27848"/>
    <lineage>
        <taxon>Eukaryota</taxon>
        <taxon>Metazoa</taxon>
        <taxon>Spiralia</taxon>
        <taxon>Lophotrochozoa</taxon>
        <taxon>Platyhelminthes</taxon>
        <taxon>Trematoda</taxon>
        <taxon>Digenea</taxon>
        <taxon>Plagiorchiida</taxon>
        <taxon>Echinostomata</taxon>
        <taxon>Echinostomatoidea</taxon>
        <taxon>Echinostomatidae</taxon>
        <taxon>Echinostoma</taxon>
    </lineage>
</organism>
<feature type="compositionally biased region" description="Polar residues" evidence="1">
    <location>
        <begin position="103"/>
        <end position="121"/>
    </location>
</feature>
<name>A0A183AEV4_9TREM</name>
<feature type="compositionally biased region" description="Low complexity" evidence="1">
    <location>
        <begin position="196"/>
        <end position="214"/>
    </location>
</feature>
<feature type="compositionally biased region" description="Polar residues" evidence="1">
    <location>
        <begin position="136"/>
        <end position="156"/>
    </location>
</feature>
<reference evidence="4" key="1">
    <citation type="submission" date="2016-06" db="UniProtKB">
        <authorList>
            <consortium name="WormBaseParasite"/>
        </authorList>
    </citation>
    <scope>IDENTIFICATION</scope>
</reference>